<dbReference type="CDD" id="cd02440">
    <property type="entry name" value="AdoMet_MTases"/>
    <property type="match status" value="1"/>
</dbReference>
<evidence type="ECO:0000259" key="1">
    <source>
        <dbReference type="Pfam" id="PF08241"/>
    </source>
</evidence>
<dbReference type="PANTHER" id="PTHR43591">
    <property type="entry name" value="METHYLTRANSFERASE"/>
    <property type="match status" value="1"/>
</dbReference>
<sequence>MSSDWSAYLDAFHARYAGRTEEVLRRCVAGDLTPYRWVLRSVAGRGRRVLDLACGSGPLTRELASERTPDGGRAHPLVVGIDRSMAELRVARRRGDVQALCADATALPFADHSFDAVVCSMGLMVVQPLDRALAECARVLRSGGMLAATVASPAPLRLSDLVVLAPLTARLRTPPRFPGGAELTGLAAALDRAGFDLIEDARERFAFRVRGEEDAELLLSALYLPDVTEERRRSAVRWLAERAARAGAGRAHGSRSHRGEERRERAVGVEVAVPVRRVLAMRR</sequence>
<comment type="caution">
    <text evidence="2">The sequence shown here is derived from an EMBL/GenBank/DDBJ whole genome shotgun (WGS) entry which is preliminary data.</text>
</comment>
<dbReference type="Proteomes" id="UP000256485">
    <property type="component" value="Unassembled WGS sequence"/>
</dbReference>
<dbReference type="InterPro" id="IPR013216">
    <property type="entry name" value="Methyltransf_11"/>
</dbReference>
<dbReference type="GO" id="GO:0008757">
    <property type="term" value="F:S-adenosylmethionine-dependent methyltransferase activity"/>
    <property type="evidence" value="ECO:0007669"/>
    <property type="project" value="InterPro"/>
</dbReference>
<name>A0A3D9V3A8_THECX</name>
<dbReference type="RefSeq" id="WP_245940970.1">
    <property type="nucleotide sequence ID" value="NZ_QTUC01000001.1"/>
</dbReference>
<dbReference type="Gene3D" id="3.40.50.150">
    <property type="entry name" value="Vaccinia Virus protein VP39"/>
    <property type="match status" value="1"/>
</dbReference>
<keyword evidence="3" id="KW-1185">Reference proteome</keyword>
<keyword evidence="2" id="KW-0489">Methyltransferase</keyword>
<accession>A0A3D9V3A8</accession>
<reference evidence="2 3" key="1">
    <citation type="submission" date="2018-08" db="EMBL/GenBank/DDBJ databases">
        <title>Sequencing the genomes of 1000 actinobacteria strains.</title>
        <authorList>
            <person name="Klenk H.-P."/>
        </authorList>
    </citation>
    <scope>NUCLEOTIDE SEQUENCE [LARGE SCALE GENOMIC DNA]</scope>
    <source>
        <strain evidence="2 3">DSM 22891</strain>
    </source>
</reference>
<protein>
    <submittedName>
        <fullName evidence="2">Methyltransferase family protein</fullName>
    </submittedName>
</protein>
<dbReference type="PANTHER" id="PTHR43591:SF24">
    <property type="entry name" value="2-METHOXY-6-POLYPRENYL-1,4-BENZOQUINOL METHYLASE, MITOCHONDRIAL"/>
    <property type="match status" value="1"/>
</dbReference>
<dbReference type="Pfam" id="PF08241">
    <property type="entry name" value="Methyltransf_11"/>
    <property type="match status" value="1"/>
</dbReference>
<dbReference type="EMBL" id="QTUC01000001">
    <property type="protein sequence ID" value="REF35866.1"/>
    <property type="molecule type" value="Genomic_DNA"/>
</dbReference>
<dbReference type="SUPFAM" id="SSF53335">
    <property type="entry name" value="S-adenosyl-L-methionine-dependent methyltransferases"/>
    <property type="match status" value="1"/>
</dbReference>
<organism evidence="2 3">
    <name type="scientific">Thermasporomyces composti</name>
    <dbReference type="NCBI Taxonomy" id="696763"/>
    <lineage>
        <taxon>Bacteria</taxon>
        <taxon>Bacillati</taxon>
        <taxon>Actinomycetota</taxon>
        <taxon>Actinomycetes</taxon>
        <taxon>Propionibacteriales</taxon>
        <taxon>Nocardioidaceae</taxon>
        <taxon>Thermasporomyces</taxon>
    </lineage>
</organism>
<evidence type="ECO:0000313" key="2">
    <source>
        <dbReference type="EMBL" id="REF35866.1"/>
    </source>
</evidence>
<dbReference type="InterPro" id="IPR029063">
    <property type="entry name" value="SAM-dependent_MTases_sf"/>
</dbReference>
<keyword evidence="2" id="KW-0808">Transferase</keyword>
<proteinExistence type="predicted"/>
<dbReference type="GO" id="GO:0032259">
    <property type="term" value="P:methylation"/>
    <property type="evidence" value="ECO:0007669"/>
    <property type="project" value="UniProtKB-KW"/>
</dbReference>
<gene>
    <name evidence="2" type="ORF">DFJ64_1258</name>
</gene>
<dbReference type="AlphaFoldDB" id="A0A3D9V3A8"/>
<feature type="domain" description="Methyltransferase type 11" evidence="1">
    <location>
        <begin position="50"/>
        <end position="147"/>
    </location>
</feature>
<evidence type="ECO:0000313" key="3">
    <source>
        <dbReference type="Proteomes" id="UP000256485"/>
    </source>
</evidence>